<dbReference type="Gene3D" id="2.120.10.30">
    <property type="entry name" value="TolB, C-terminal domain"/>
    <property type="match status" value="2"/>
</dbReference>
<dbReference type="Pfam" id="PF07676">
    <property type="entry name" value="PD40"/>
    <property type="match status" value="1"/>
</dbReference>
<dbReference type="InterPro" id="IPR029058">
    <property type="entry name" value="AB_hydrolase_fold"/>
</dbReference>
<keyword evidence="3 6" id="KW-0732">Signal</keyword>
<evidence type="ECO:0000259" key="7">
    <source>
        <dbReference type="Pfam" id="PF00326"/>
    </source>
</evidence>
<sequence length="682" mass="74956">MTRLLSAALTAAALTALFAQPTTAEPFTAKLMASLDRLDDPRVSPDGKYVLYDLRTVDFGANKSAHALWLLDLKTKATRKLAISQGGTSSGRWGADGNIYFISSRSGTAQVYRTGVKGEKAVQVTHAELDVGAFKLSPDSKTLVISQTVFPDCKDIACTVERNKAKETQKTTGVVYDRVFVRHWDEWADGTRNHLYALHLNAQGIAEGAPIALMADFDGDAPTKPFGGDGDFDISPDSKTLVFSAKIAGKSEPWTTNFDLWQVPLDGSKAPVDLTPTNPAWDAAPAFSPDGKWLAYSAMKRPGFEADRFGLMLRNVATGETHEVAPNWDHSAEGAQWSHDGKRILVASDDIGQHKVFSIDPMNGKVSALTGQGHVGGFDQTPKGLVFAQDTLTSPAQLYVQPFGGKATRLTHLNADKLKDVPMGAPEQFSFTGWNGETVHGYVVKPAGYQPGKKYPVALLIHGGPQGSMANNFHYRWNAQVYAGAGYAAVMIDFHGSTGYGQAFTDSISQHWGDRPLEDLQKGWSYALDKYDFLDGKRACALGGSYGGFMVNWIAGNWSAPFKCLVSHDGVFDSRGMGYATEELWFDEWERGGTVYDVPQNYERFNPINHVKAWDKPILFVQGGRDYRIPLDQAIGAFTIAQRRGVESKLLYFPDENHWVLKPQNSVQWHDEVLSWLNTHTK</sequence>
<evidence type="ECO:0000256" key="2">
    <source>
        <dbReference type="ARBA" id="ARBA00022670"/>
    </source>
</evidence>
<dbReference type="SUPFAM" id="SSF82171">
    <property type="entry name" value="DPP6 N-terminal domain-like"/>
    <property type="match status" value="1"/>
</dbReference>
<dbReference type="Gene3D" id="3.40.50.1820">
    <property type="entry name" value="alpha/beta hydrolase"/>
    <property type="match status" value="1"/>
</dbReference>
<evidence type="ECO:0000256" key="3">
    <source>
        <dbReference type="ARBA" id="ARBA00022729"/>
    </source>
</evidence>
<dbReference type="Pfam" id="PF00326">
    <property type="entry name" value="Peptidase_S9"/>
    <property type="match status" value="1"/>
</dbReference>
<keyword evidence="2" id="KW-0645">Protease</keyword>
<dbReference type="InterPro" id="IPR001375">
    <property type="entry name" value="Peptidase_S9_cat"/>
</dbReference>
<proteinExistence type="inferred from homology"/>
<protein>
    <submittedName>
        <fullName evidence="8">Acylaminoacyl-peptidase</fullName>
        <ecNumber evidence="8">3.4.19.1</ecNumber>
    </submittedName>
</protein>
<dbReference type="GO" id="GO:0006508">
    <property type="term" value="P:proteolysis"/>
    <property type="evidence" value="ECO:0007669"/>
    <property type="project" value="UniProtKB-KW"/>
</dbReference>
<dbReference type="GO" id="GO:0004252">
    <property type="term" value="F:serine-type endopeptidase activity"/>
    <property type="evidence" value="ECO:0007669"/>
    <property type="project" value="TreeGrafter"/>
</dbReference>
<keyword evidence="5" id="KW-0720">Serine protease</keyword>
<feature type="chain" id="PRO_5032423883" evidence="6">
    <location>
        <begin position="25"/>
        <end position="682"/>
    </location>
</feature>
<dbReference type="FunFam" id="3.40.50.1820:FF:000028">
    <property type="entry name" value="S9 family peptidase"/>
    <property type="match status" value="1"/>
</dbReference>
<accession>A0A846N3M5</accession>
<feature type="signal peptide" evidence="6">
    <location>
        <begin position="1"/>
        <end position="24"/>
    </location>
</feature>
<organism evidence="8 9">
    <name type="scientific">Rhizomicrobium palustre</name>
    <dbReference type="NCBI Taxonomy" id="189966"/>
    <lineage>
        <taxon>Bacteria</taxon>
        <taxon>Pseudomonadati</taxon>
        <taxon>Pseudomonadota</taxon>
        <taxon>Alphaproteobacteria</taxon>
        <taxon>Micropepsales</taxon>
        <taxon>Micropepsaceae</taxon>
        <taxon>Rhizomicrobium</taxon>
    </lineage>
</organism>
<evidence type="ECO:0000313" key="9">
    <source>
        <dbReference type="Proteomes" id="UP000570514"/>
    </source>
</evidence>
<dbReference type="Proteomes" id="UP000570514">
    <property type="component" value="Unassembled WGS sequence"/>
</dbReference>
<feature type="domain" description="Peptidase S9 prolyl oligopeptidase catalytic" evidence="7">
    <location>
        <begin position="474"/>
        <end position="681"/>
    </location>
</feature>
<keyword evidence="4 8" id="KW-0378">Hydrolase</keyword>
<evidence type="ECO:0000313" key="8">
    <source>
        <dbReference type="EMBL" id="NIK89851.1"/>
    </source>
</evidence>
<dbReference type="PANTHER" id="PTHR42776:SF13">
    <property type="entry name" value="DIPEPTIDYL-PEPTIDASE 5"/>
    <property type="match status" value="1"/>
</dbReference>
<comment type="caution">
    <text evidence="8">The sequence shown here is derived from an EMBL/GenBank/DDBJ whole genome shotgun (WGS) entry which is preliminary data.</text>
</comment>
<dbReference type="PANTHER" id="PTHR42776">
    <property type="entry name" value="SERINE PEPTIDASE S9 FAMILY MEMBER"/>
    <property type="match status" value="1"/>
</dbReference>
<evidence type="ECO:0000256" key="5">
    <source>
        <dbReference type="ARBA" id="ARBA00022825"/>
    </source>
</evidence>
<dbReference type="InterPro" id="IPR011042">
    <property type="entry name" value="6-blade_b-propeller_TolB-like"/>
</dbReference>
<reference evidence="8 9" key="1">
    <citation type="submission" date="2020-03" db="EMBL/GenBank/DDBJ databases">
        <title>Genomic Encyclopedia of Type Strains, Phase IV (KMG-IV): sequencing the most valuable type-strain genomes for metagenomic binning, comparative biology and taxonomic classification.</title>
        <authorList>
            <person name="Goeker M."/>
        </authorList>
    </citation>
    <scope>NUCLEOTIDE SEQUENCE [LARGE SCALE GENOMIC DNA]</scope>
    <source>
        <strain evidence="8 9">DSM 19867</strain>
    </source>
</reference>
<dbReference type="EC" id="3.4.19.1" evidence="8"/>
<keyword evidence="9" id="KW-1185">Reference proteome</keyword>
<dbReference type="SUPFAM" id="SSF53474">
    <property type="entry name" value="alpha/beta-Hydrolases"/>
    <property type="match status" value="1"/>
</dbReference>
<gene>
    <name evidence="8" type="ORF">FHS83_003169</name>
</gene>
<evidence type="ECO:0000256" key="6">
    <source>
        <dbReference type="SAM" id="SignalP"/>
    </source>
</evidence>
<dbReference type="RefSeq" id="WP_167083905.1">
    <property type="nucleotide sequence ID" value="NZ_BAAADC010000001.1"/>
</dbReference>
<dbReference type="AlphaFoldDB" id="A0A846N3M5"/>
<evidence type="ECO:0000256" key="1">
    <source>
        <dbReference type="ARBA" id="ARBA00010040"/>
    </source>
</evidence>
<dbReference type="EMBL" id="JAASRM010000001">
    <property type="protein sequence ID" value="NIK89851.1"/>
    <property type="molecule type" value="Genomic_DNA"/>
</dbReference>
<name>A0A846N3M5_9PROT</name>
<dbReference type="GO" id="GO:0008242">
    <property type="term" value="F:omega peptidase activity"/>
    <property type="evidence" value="ECO:0007669"/>
    <property type="project" value="UniProtKB-EC"/>
</dbReference>
<dbReference type="InterPro" id="IPR011659">
    <property type="entry name" value="WD40"/>
</dbReference>
<evidence type="ECO:0000256" key="4">
    <source>
        <dbReference type="ARBA" id="ARBA00022801"/>
    </source>
</evidence>
<comment type="similarity">
    <text evidence="1">Belongs to the peptidase S9C family.</text>
</comment>